<dbReference type="Pfam" id="PF07920">
    <property type="entry name" value="DUF1684"/>
    <property type="match status" value="1"/>
</dbReference>
<keyword evidence="1" id="KW-0732">Signal</keyword>
<evidence type="ECO:0000313" key="2">
    <source>
        <dbReference type="EMBL" id="GAA4332085.1"/>
    </source>
</evidence>
<dbReference type="Proteomes" id="UP001500582">
    <property type="component" value="Unassembled WGS sequence"/>
</dbReference>
<dbReference type="PANTHER" id="PTHR41913:SF1">
    <property type="entry name" value="DUF1684 DOMAIN-CONTAINING PROTEIN"/>
    <property type="match status" value="1"/>
</dbReference>
<proteinExistence type="predicted"/>
<comment type="caution">
    <text evidence="2">The sequence shown here is derived from an EMBL/GenBank/DDBJ whole genome shotgun (WGS) entry which is preliminary data.</text>
</comment>
<dbReference type="EMBL" id="BAABFT010000012">
    <property type="protein sequence ID" value="GAA4332085.1"/>
    <property type="molecule type" value="Genomic_DNA"/>
</dbReference>
<gene>
    <name evidence="2" type="ORF">GCM10023149_38160</name>
</gene>
<accession>A0ABP8GZD3</accession>
<feature type="chain" id="PRO_5045156889" evidence="1">
    <location>
        <begin position="18"/>
        <end position="200"/>
    </location>
</feature>
<dbReference type="InterPro" id="IPR012467">
    <property type="entry name" value="DUF1684"/>
</dbReference>
<name>A0ABP8GZD3_9SPHI</name>
<protein>
    <submittedName>
        <fullName evidence="2">DUF1684 domain-containing protein</fullName>
    </submittedName>
</protein>
<sequence>MKYLFLLFILVATNSFAQNYNTVLAAHRQSYKDDFLKDANSPLKQTDLKNLHFYDADSTYRVIADVEILLNEATFQIPTFNGSNQQYVRFAKISFTLNGKPQQLTIYRNPRLSKMEEYKDYLFLPFTDETNGNETYGGGRYIDLKVQDINDGHVEIDFNKAYNPYCAYADGYQCPKPPSENSLKLKVEAGEKQYSGEKKH</sequence>
<evidence type="ECO:0000256" key="1">
    <source>
        <dbReference type="SAM" id="SignalP"/>
    </source>
</evidence>
<reference evidence="3" key="1">
    <citation type="journal article" date="2019" name="Int. J. Syst. Evol. Microbiol.">
        <title>The Global Catalogue of Microorganisms (GCM) 10K type strain sequencing project: providing services to taxonomists for standard genome sequencing and annotation.</title>
        <authorList>
            <consortium name="The Broad Institute Genomics Platform"/>
            <consortium name="The Broad Institute Genome Sequencing Center for Infectious Disease"/>
            <person name="Wu L."/>
            <person name="Ma J."/>
        </authorList>
    </citation>
    <scope>NUCLEOTIDE SEQUENCE [LARGE SCALE GENOMIC DNA]</scope>
    <source>
        <strain evidence="3">JCM 17705</strain>
    </source>
</reference>
<feature type="signal peptide" evidence="1">
    <location>
        <begin position="1"/>
        <end position="17"/>
    </location>
</feature>
<keyword evidence="3" id="KW-1185">Reference proteome</keyword>
<organism evidence="2 3">
    <name type="scientific">Mucilaginibacter gynuensis</name>
    <dbReference type="NCBI Taxonomy" id="1302236"/>
    <lineage>
        <taxon>Bacteria</taxon>
        <taxon>Pseudomonadati</taxon>
        <taxon>Bacteroidota</taxon>
        <taxon>Sphingobacteriia</taxon>
        <taxon>Sphingobacteriales</taxon>
        <taxon>Sphingobacteriaceae</taxon>
        <taxon>Mucilaginibacter</taxon>
    </lineage>
</organism>
<dbReference type="PANTHER" id="PTHR41913">
    <property type="entry name" value="DUF1684 DOMAIN-CONTAINING PROTEIN"/>
    <property type="match status" value="1"/>
</dbReference>
<evidence type="ECO:0000313" key="3">
    <source>
        <dbReference type="Proteomes" id="UP001500582"/>
    </source>
</evidence>
<dbReference type="RefSeq" id="WP_345212765.1">
    <property type="nucleotide sequence ID" value="NZ_BAABFT010000012.1"/>
</dbReference>